<dbReference type="GO" id="GO:0046872">
    <property type="term" value="F:metal ion binding"/>
    <property type="evidence" value="ECO:0007669"/>
    <property type="project" value="UniProtKB-KW"/>
</dbReference>
<sequence>MNDLFDIACNFSSDRFDKDLYEVINRAKNNKVTKFLIVSATLKDTEKVYNIYQQNLDSCFFTIGVHPHHANEFNSTSSLKMMQQINEFKPHSVGETGLDFFRNISTYEEQLFAFEEQINLSIKTDLPLFLHQRDAHKDFMKIISKYKNDIPKAVVHCFTGTQNELDDYLEMGFYIGLTGWICDERRNVELRKSLINIPIDKLMIETDCPYLIPRNLRDKPKNNRNEPSYLPHIAKEIADLIEIDPVELAKITYENSMNFFN</sequence>
<proteinExistence type="inferred from homology"/>
<comment type="similarity">
    <text evidence="1">Belongs to the metallo-dependent hydrolases superfamily. TatD-type hydrolase family.</text>
</comment>
<evidence type="ECO:0000256" key="4">
    <source>
        <dbReference type="ARBA" id="ARBA00022801"/>
    </source>
</evidence>
<dbReference type="SUPFAM" id="SSF51556">
    <property type="entry name" value="Metallo-dependent hydrolases"/>
    <property type="match status" value="1"/>
</dbReference>
<dbReference type="Pfam" id="PF01026">
    <property type="entry name" value="TatD_DNase"/>
    <property type="match status" value="1"/>
</dbReference>
<dbReference type="InterPro" id="IPR050891">
    <property type="entry name" value="TatD-type_Hydrolase"/>
</dbReference>
<dbReference type="Gene3D" id="3.20.20.140">
    <property type="entry name" value="Metal-dependent hydrolases"/>
    <property type="match status" value="1"/>
</dbReference>
<dbReference type="FunFam" id="3.20.20.140:FF:000005">
    <property type="entry name" value="TatD family hydrolase"/>
    <property type="match status" value="1"/>
</dbReference>
<dbReference type="HOGENOM" id="CLU_031506_1_2_6"/>
<evidence type="ECO:0000313" key="6">
    <source>
        <dbReference type="EMBL" id="EJP73245.1"/>
    </source>
</evidence>
<dbReference type="InterPro" id="IPR018228">
    <property type="entry name" value="DNase_TatD-rel_CS"/>
</dbReference>
<protein>
    <submittedName>
        <fullName evidence="6">Deoxyribonuclease TatD</fullName>
    </submittedName>
</protein>
<feature type="binding site" evidence="5">
    <location>
        <position position="131"/>
    </location>
    <ligand>
        <name>a divalent metal cation</name>
        <dbReference type="ChEBI" id="CHEBI:60240"/>
        <label>2</label>
    </ligand>
</feature>
<name>J4X0Y6_9GAMM</name>
<dbReference type="AlphaFoldDB" id="J4X0Y6"/>
<dbReference type="EMBL" id="JH611175">
    <property type="protein sequence ID" value="EJP73245.1"/>
    <property type="molecule type" value="Genomic_DNA"/>
</dbReference>
<dbReference type="InterPro" id="IPR032466">
    <property type="entry name" value="Metal_Hydrolase"/>
</dbReference>
<evidence type="ECO:0000256" key="2">
    <source>
        <dbReference type="ARBA" id="ARBA00022722"/>
    </source>
</evidence>
<feature type="binding site" evidence="5">
    <location>
        <position position="156"/>
    </location>
    <ligand>
        <name>a divalent metal cation</name>
        <dbReference type="ChEBI" id="CHEBI:60240"/>
        <label>2</label>
    </ligand>
</feature>
<dbReference type="CDD" id="cd01310">
    <property type="entry name" value="TatD_DNAse"/>
    <property type="match status" value="1"/>
</dbReference>
<dbReference type="PANTHER" id="PTHR10060">
    <property type="entry name" value="TATD FAMILY DEOXYRIBONUCLEASE"/>
    <property type="match status" value="1"/>
</dbReference>
<dbReference type="GO" id="GO:0004518">
    <property type="term" value="F:nuclease activity"/>
    <property type="evidence" value="ECO:0007669"/>
    <property type="project" value="UniProtKB-KW"/>
</dbReference>
<dbReference type="PANTHER" id="PTHR10060:SF15">
    <property type="entry name" value="DEOXYRIBONUCLEASE TATDN1"/>
    <property type="match status" value="1"/>
</dbReference>
<accession>J4X0Y6</accession>
<organism evidence="6 7">
    <name type="scientific">SAR86 cluster bacterium SAR86B</name>
    <dbReference type="NCBI Taxonomy" id="1123867"/>
    <lineage>
        <taxon>Bacteria</taxon>
        <taxon>Pseudomonadati</taxon>
        <taxon>Pseudomonadota</taxon>
        <taxon>Gammaproteobacteria</taxon>
        <taxon>SAR86 cluster</taxon>
    </lineage>
</organism>
<dbReference type="GO" id="GO:0016788">
    <property type="term" value="F:hydrolase activity, acting on ester bonds"/>
    <property type="evidence" value="ECO:0007669"/>
    <property type="project" value="InterPro"/>
</dbReference>
<reference evidence="6 7" key="1">
    <citation type="journal article" date="2012" name="ISME J.">
        <title>Genomic insights to SAR86, an abundant and uncultivated marine bacterial lineage.</title>
        <authorList>
            <person name="Dupont C.L."/>
            <person name="Rusch D.B."/>
            <person name="Yooseph S."/>
            <person name="Lombardo M.J."/>
            <person name="Richter R.A."/>
            <person name="Valas R."/>
            <person name="Novotny M."/>
            <person name="Yee-Greenbaum J."/>
            <person name="Selengut J.D."/>
            <person name="Haft D.H."/>
            <person name="Halpern A.L."/>
            <person name="Lasken R.S."/>
            <person name="Nealson K."/>
            <person name="Friedman R."/>
            <person name="Venter J.C."/>
        </authorList>
    </citation>
    <scope>NUCLEOTIDE SEQUENCE [LARGE SCALE GENOMIC DNA]</scope>
</reference>
<gene>
    <name evidence="6" type="ORF">NT02SARS_1543</name>
</gene>
<dbReference type="PIRSF" id="PIRSF005902">
    <property type="entry name" value="DNase_TatD"/>
    <property type="match status" value="1"/>
</dbReference>
<keyword evidence="3 5" id="KW-0479">Metal-binding</keyword>
<keyword evidence="2" id="KW-0540">Nuclease</keyword>
<feature type="binding site" evidence="5">
    <location>
        <position position="95"/>
    </location>
    <ligand>
        <name>a divalent metal cation</name>
        <dbReference type="ChEBI" id="CHEBI:60240"/>
        <label>1</label>
    </ligand>
</feature>
<evidence type="ECO:0000256" key="3">
    <source>
        <dbReference type="ARBA" id="ARBA00022723"/>
    </source>
</evidence>
<feature type="binding site" evidence="5">
    <location>
        <position position="207"/>
    </location>
    <ligand>
        <name>a divalent metal cation</name>
        <dbReference type="ChEBI" id="CHEBI:60240"/>
        <label>1</label>
    </ligand>
</feature>
<evidence type="ECO:0000256" key="1">
    <source>
        <dbReference type="ARBA" id="ARBA00009275"/>
    </source>
</evidence>
<keyword evidence="4" id="KW-0378">Hydrolase</keyword>
<evidence type="ECO:0000256" key="5">
    <source>
        <dbReference type="PIRSR" id="PIRSR005902-1"/>
    </source>
</evidence>
<evidence type="ECO:0000313" key="7">
    <source>
        <dbReference type="Proteomes" id="UP000010116"/>
    </source>
</evidence>
<dbReference type="Proteomes" id="UP000010116">
    <property type="component" value="Unassembled WGS sequence"/>
</dbReference>
<dbReference type="InterPro" id="IPR001130">
    <property type="entry name" value="TatD-like"/>
</dbReference>
<dbReference type="PROSITE" id="PS01091">
    <property type="entry name" value="TATD_3"/>
    <property type="match status" value="1"/>
</dbReference>